<keyword evidence="2" id="KW-0812">Transmembrane</keyword>
<feature type="region of interest" description="Disordered" evidence="1">
    <location>
        <begin position="212"/>
        <end position="298"/>
    </location>
</feature>
<evidence type="ECO:0000313" key="3">
    <source>
        <dbReference type="EMBL" id="CAL8129542.1"/>
    </source>
</evidence>
<keyword evidence="2" id="KW-1133">Transmembrane helix</keyword>
<organism evidence="3 4">
    <name type="scientific">Orchesella dallaii</name>
    <dbReference type="NCBI Taxonomy" id="48710"/>
    <lineage>
        <taxon>Eukaryota</taxon>
        <taxon>Metazoa</taxon>
        <taxon>Ecdysozoa</taxon>
        <taxon>Arthropoda</taxon>
        <taxon>Hexapoda</taxon>
        <taxon>Collembola</taxon>
        <taxon>Entomobryomorpha</taxon>
        <taxon>Entomobryoidea</taxon>
        <taxon>Orchesellidae</taxon>
        <taxon>Orchesellinae</taxon>
        <taxon>Orchesella</taxon>
    </lineage>
</organism>
<feature type="compositionally biased region" description="Low complexity" evidence="1">
    <location>
        <begin position="247"/>
        <end position="284"/>
    </location>
</feature>
<keyword evidence="2" id="KW-0472">Membrane</keyword>
<dbReference type="EMBL" id="CAXLJM020000078">
    <property type="protein sequence ID" value="CAL8129542.1"/>
    <property type="molecule type" value="Genomic_DNA"/>
</dbReference>
<evidence type="ECO:0000256" key="2">
    <source>
        <dbReference type="SAM" id="Phobius"/>
    </source>
</evidence>
<protein>
    <submittedName>
        <fullName evidence="3">Uncharacterized protein</fullName>
    </submittedName>
</protein>
<keyword evidence="4" id="KW-1185">Reference proteome</keyword>
<dbReference type="Proteomes" id="UP001642540">
    <property type="component" value="Unassembled WGS sequence"/>
</dbReference>
<comment type="caution">
    <text evidence="3">The sequence shown here is derived from an EMBL/GenBank/DDBJ whole genome shotgun (WGS) entry which is preliminary data.</text>
</comment>
<accession>A0ABP1RKH9</accession>
<evidence type="ECO:0000313" key="4">
    <source>
        <dbReference type="Proteomes" id="UP001642540"/>
    </source>
</evidence>
<reference evidence="3 4" key="1">
    <citation type="submission" date="2024-08" db="EMBL/GenBank/DDBJ databases">
        <authorList>
            <person name="Cucini C."/>
            <person name="Frati F."/>
        </authorList>
    </citation>
    <scope>NUCLEOTIDE SEQUENCE [LARGE SCALE GENOMIC DNA]</scope>
</reference>
<name>A0ABP1RKH9_9HEXA</name>
<proteinExistence type="predicted"/>
<feature type="transmembrane region" description="Helical" evidence="2">
    <location>
        <begin position="80"/>
        <end position="101"/>
    </location>
</feature>
<gene>
    <name evidence="3" type="ORF">ODALV1_LOCUS23263</name>
</gene>
<sequence length="298" mass="31416">MAYNLPPPPFEGGAPIPDLGGLGGGIPFGLPGFGKHFNLDVGGGFGLPGGGGGIGGGFPGWSPYVPVTPLGGLWGFKGDLIVPIVAIGVAIFIFILIVLAVKYALAWKLEVLDDIAGNKKWKREAGDAPAVHLQDNNLNKLADIVAAAVYSEGCSRRILCEIGTYAREGKQYPSLLRLMELVVPEDYQGSFSVVRESAEGAFHCADNYPCGDNKKSQPQNPADNEINDTPIDNQTKPVPDFPDFQSPATGNGTTSTITNSTITNSTTTNSTSTPFPTTPAPTGTQALFGKFKRSYKND</sequence>
<evidence type="ECO:0000256" key="1">
    <source>
        <dbReference type="SAM" id="MobiDB-lite"/>
    </source>
</evidence>